<protein>
    <submittedName>
        <fullName evidence="1">Uncharacterized protein</fullName>
    </submittedName>
</protein>
<proteinExistence type="predicted"/>
<name>A0A6U5FRT5_9STRA</name>
<dbReference type="AlphaFoldDB" id="A0A6U5FRT5"/>
<evidence type="ECO:0000313" key="2">
    <source>
        <dbReference type="EMBL" id="CAD8884331.1"/>
    </source>
</evidence>
<organism evidence="1">
    <name type="scientific">Corethron hystrix</name>
    <dbReference type="NCBI Taxonomy" id="216773"/>
    <lineage>
        <taxon>Eukaryota</taxon>
        <taxon>Sar</taxon>
        <taxon>Stramenopiles</taxon>
        <taxon>Ochrophyta</taxon>
        <taxon>Bacillariophyta</taxon>
        <taxon>Coscinodiscophyceae</taxon>
        <taxon>Corethrophycidae</taxon>
        <taxon>Corethrales</taxon>
        <taxon>Corethraceae</taxon>
        <taxon>Corethron</taxon>
    </lineage>
</organism>
<evidence type="ECO:0000313" key="1">
    <source>
        <dbReference type="EMBL" id="CAD8884330.1"/>
    </source>
</evidence>
<dbReference type="EMBL" id="HBFR01015857">
    <property type="protein sequence ID" value="CAD8884331.1"/>
    <property type="molecule type" value="Transcribed_RNA"/>
</dbReference>
<accession>A0A6U5FRT5</accession>
<sequence>MIIFDTLLLDGSISKNESFVKKLILELDAKRTRSQKLHSKKFWKEFPGDRTTLKNKPMSTPGQPFHTERKKWVTSFPIFTHPPGCWYGSVHMEKEERLTCE</sequence>
<gene>
    <name evidence="1" type="ORF">CHYS00102_LOCUS11527</name>
    <name evidence="2" type="ORF">CHYS00102_LOCUS11528</name>
</gene>
<dbReference type="EMBL" id="HBFR01015856">
    <property type="protein sequence ID" value="CAD8884330.1"/>
    <property type="molecule type" value="Transcribed_RNA"/>
</dbReference>
<reference evidence="1" key="1">
    <citation type="submission" date="2021-01" db="EMBL/GenBank/DDBJ databases">
        <authorList>
            <person name="Corre E."/>
            <person name="Pelletier E."/>
            <person name="Niang G."/>
            <person name="Scheremetjew M."/>
            <person name="Finn R."/>
            <person name="Kale V."/>
            <person name="Holt S."/>
            <person name="Cochrane G."/>
            <person name="Meng A."/>
            <person name="Brown T."/>
            <person name="Cohen L."/>
        </authorList>
    </citation>
    <scope>NUCLEOTIDE SEQUENCE</scope>
    <source>
        <strain evidence="1">308</strain>
    </source>
</reference>